<sequence>MRQLRLTTFQRGDNIDVNKCSERETKNGGRHAHQAPPPSTAEDTVKILHHDYTVSSIKLQHIGRKEN</sequence>
<reference evidence="2" key="1">
    <citation type="journal article" date="2021" name="Proc. Natl. Acad. Sci. U.S.A.">
        <title>A Catalog of Tens of Thousands of Viruses from Human Metagenomes Reveals Hidden Associations with Chronic Diseases.</title>
        <authorList>
            <person name="Tisza M.J."/>
            <person name="Buck C.B."/>
        </authorList>
    </citation>
    <scope>NUCLEOTIDE SEQUENCE</scope>
    <source>
        <strain evidence="2">CtwuP1</strain>
    </source>
</reference>
<dbReference type="EMBL" id="BK032787">
    <property type="protein sequence ID" value="DAF60383.1"/>
    <property type="molecule type" value="Genomic_DNA"/>
</dbReference>
<protein>
    <submittedName>
        <fullName evidence="2">Uncharacterized protein</fullName>
    </submittedName>
</protein>
<evidence type="ECO:0000256" key="1">
    <source>
        <dbReference type="SAM" id="MobiDB-lite"/>
    </source>
</evidence>
<proteinExistence type="predicted"/>
<feature type="region of interest" description="Disordered" evidence="1">
    <location>
        <begin position="20"/>
        <end position="41"/>
    </location>
</feature>
<evidence type="ECO:0000313" key="2">
    <source>
        <dbReference type="EMBL" id="DAF60383.1"/>
    </source>
</evidence>
<organism evidence="2">
    <name type="scientific">Siphoviridae sp. ctwuP1</name>
    <dbReference type="NCBI Taxonomy" id="2827972"/>
    <lineage>
        <taxon>Viruses</taxon>
        <taxon>Duplodnaviria</taxon>
        <taxon>Heunggongvirae</taxon>
        <taxon>Uroviricota</taxon>
        <taxon>Caudoviricetes</taxon>
    </lineage>
</organism>
<accession>A0A8S5TBL9</accession>
<name>A0A8S5TBL9_9CAUD</name>